<sequence>MNQGKRRRTLVGGFTLIEALVAMALIGMVLSVLVAVLFGYNNYVKEQQANIEVVRAASLVIHEFQTLATQANRVVESMTIDGTTYMTGQSAVVLELLSVDGNGSVVYNAYDYAVIYATGTAAIRLLEPNAASARLGGSRTLTAALESLSFFYDSASPGEVTRIEAEVHTRREIADRVVESKLRQQVYLRNK</sequence>
<dbReference type="InterPro" id="IPR012902">
    <property type="entry name" value="N_methyl_site"/>
</dbReference>
<proteinExistence type="predicted"/>
<dbReference type="Proteomes" id="UP000176377">
    <property type="component" value="Unassembled WGS sequence"/>
</dbReference>
<comment type="caution">
    <text evidence="2">The sequence shown here is derived from an EMBL/GenBank/DDBJ whole genome shotgun (WGS) entry which is preliminary data.</text>
</comment>
<keyword evidence="1" id="KW-0472">Membrane</keyword>
<dbReference type="EMBL" id="MFLA01000041">
    <property type="protein sequence ID" value="OGG57865.1"/>
    <property type="molecule type" value="Genomic_DNA"/>
</dbReference>
<dbReference type="InterPro" id="IPR045584">
    <property type="entry name" value="Pilin-like"/>
</dbReference>
<protein>
    <recommendedName>
        <fullName evidence="4">Prepilin-type N-terminal cleavage/methylation domain-containing protein</fullName>
    </recommendedName>
</protein>
<evidence type="ECO:0000313" key="2">
    <source>
        <dbReference type="EMBL" id="OGG57865.1"/>
    </source>
</evidence>
<reference evidence="2 3" key="1">
    <citation type="journal article" date="2016" name="Nat. Commun.">
        <title>Thousands of microbial genomes shed light on interconnected biogeochemical processes in an aquifer system.</title>
        <authorList>
            <person name="Anantharaman K."/>
            <person name="Brown C.T."/>
            <person name="Hug L.A."/>
            <person name="Sharon I."/>
            <person name="Castelle C.J."/>
            <person name="Probst A.J."/>
            <person name="Thomas B.C."/>
            <person name="Singh A."/>
            <person name="Wilkins M.J."/>
            <person name="Karaoz U."/>
            <person name="Brodie E.L."/>
            <person name="Williams K.H."/>
            <person name="Hubbard S.S."/>
            <person name="Banfield J.F."/>
        </authorList>
    </citation>
    <scope>NUCLEOTIDE SEQUENCE [LARGE SCALE GENOMIC DNA]</scope>
</reference>
<keyword evidence="1" id="KW-0812">Transmembrane</keyword>
<evidence type="ECO:0008006" key="4">
    <source>
        <dbReference type="Google" id="ProtNLM"/>
    </source>
</evidence>
<evidence type="ECO:0000313" key="3">
    <source>
        <dbReference type="Proteomes" id="UP000176377"/>
    </source>
</evidence>
<feature type="transmembrane region" description="Helical" evidence="1">
    <location>
        <begin position="12"/>
        <end position="40"/>
    </location>
</feature>
<dbReference type="AlphaFoldDB" id="A0A1F6D913"/>
<gene>
    <name evidence="2" type="ORF">A2765_03855</name>
</gene>
<organism evidence="2 3">
    <name type="scientific">Candidatus Kaiserbacteria bacterium RIFCSPHIGHO2_01_FULL_56_24</name>
    <dbReference type="NCBI Taxonomy" id="1798487"/>
    <lineage>
        <taxon>Bacteria</taxon>
        <taxon>Candidatus Kaiseribacteriota</taxon>
    </lineage>
</organism>
<dbReference type="PROSITE" id="PS00409">
    <property type="entry name" value="PROKAR_NTER_METHYL"/>
    <property type="match status" value="1"/>
</dbReference>
<accession>A0A1F6D913</accession>
<name>A0A1F6D913_9BACT</name>
<dbReference type="Pfam" id="PF07963">
    <property type="entry name" value="N_methyl"/>
    <property type="match status" value="1"/>
</dbReference>
<keyword evidence="1" id="KW-1133">Transmembrane helix</keyword>
<evidence type="ECO:0000256" key="1">
    <source>
        <dbReference type="SAM" id="Phobius"/>
    </source>
</evidence>
<dbReference type="SUPFAM" id="SSF54523">
    <property type="entry name" value="Pili subunits"/>
    <property type="match status" value="1"/>
</dbReference>